<name>A0A178Y5E7_9HYPH</name>
<feature type="domain" description="VOC" evidence="1">
    <location>
        <begin position="4"/>
        <end position="133"/>
    </location>
</feature>
<evidence type="ECO:0000259" key="1">
    <source>
        <dbReference type="PROSITE" id="PS51819"/>
    </source>
</evidence>
<dbReference type="Pfam" id="PF00903">
    <property type="entry name" value="Glyoxalase"/>
    <property type="match status" value="1"/>
</dbReference>
<protein>
    <submittedName>
        <fullName evidence="2">Glyoxalase</fullName>
    </submittedName>
</protein>
<sequence>MRPRIKVLTLAVNDLERSLAFYRDGLGLPTKGIIGEEFEDGAVVFFHMGGDLILALYPAPSLSKDAKISVTQARLGAVSIGHIVRSKEEVDTIMSQAVDAGAIVTDPASDRFWGGYSGYFHDPDGHLWEIAWNPQWTVED</sequence>
<dbReference type="RefSeq" id="WP_064240624.1">
    <property type="nucleotide sequence ID" value="NZ_LPUX01000050.1"/>
</dbReference>
<dbReference type="PANTHER" id="PTHR36503">
    <property type="entry name" value="BLR2520 PROTEIN"/>
    <property type="match status" value="1"/>
</dbReference>
<dbReference type="AlphaFoldDB" id="A0A178Y5E7"/>
<dbReference type="Gene3D" id="3.10.180.10">
    <property type="entry name" value="2,3-Dihydroxybiphenyl 1,2-Dioxygenase, domain 1"/>
    <property type="match status" value="1"/>
</dbReference>
<dbReference type="InterPro" id="IPR029068">
    <property type="entry name" value="Glyas_Bleomycin-R_OHBP_Dase"/>
</dbReference>
<keyword evidence="3" id="KW-1185">Reference proteome</keyword>
<comment type="caution">
    <text evidence="2">The sequence shown here is derived from an EMBL/GenBank/DDBJ whole genome shotgun (WGS) entry which is preliminary data.</text>
</comment>
<gene>
    <name evidence="2" type="ORF">AU381_15675</name>
</gene>
<reference evidence="2 3" key="1">
    <citation type="journal article" date="2016" name="Int. J. Syst. Evol. Microbiol.">
        <title>Ensifer glycinis sp. nov., an novel rhizobial species associated with Glycine spp.</title>
        <authorList>
            <person name="Yan H."/>
            <person name="Yan J."/>
            <person name="Sui X.H."/>
            <person name="Wang E.T."/>
            <person name="Chen W.X."/>
            <person name="Zhang X.X."/>
            <person name="Chen W.F."/>
        </authorList>
    </citation>
    <scope>NUCLEOTIDE SEQUENCE [LARGE SCALE GENOMIC DNA]</scope>
    <source>
        <strain evidence="2 3">CCBAU 23380</strain>
    </source>
</reference>
<dbReference type="Proteomes" id="UP000094025">
    <property type="component" value="Unassembled WGS sequence"/>
</dbReference>
<evidence type="ECO:0000313" key="2">
    <source>
        <dbReference type="EMBL" id="OAP42788.1"/>
    </source>
</evidence>
<dbReference type="PROSITE" id="PS51819">
    <property type="entry name" value="VOC"/>
    <property type="match status" value="1"/>
</dbReference>
<proteinExistence type="predicted"/>
<dbReference type="InterPro" id="IPR004360">
    <property type="entry name" value="Glyas_Fos-R_dOase_dom"/>
</dbReference>
<evidence type="ECO:0000313" key="3">
    <source>
        <dbReference type="Proteomes" id="UP000094025"/>
    </source>
</evidence>
<dbReference type="PANTHER" id="PTHR36503:SF1">
    <property type="entry name" value="BLR2520 PROTEIN"/>
    <property type="match status" value="1"/>
</dbReference>
<dbReference type="InterPro" id="IPR037523">
    <property type="entry name" value="VOC_core"/>
</dbReference>
<dbReference type="OrthoDB" id="9798430at2"/>
<dbReference type="SUPFAM" id="SSF54593">
    <property type="entry name" value="Glyoxalase/Bleomycin resistance protein/Dihydroxybiphenyl dioxygenase"/>
    <property type="match status" value="1"/>
</dbReference>
<accession>A0A178Y5E7</accession>
<organism evidence="2 3">
    <name type="scientific">Sinorhizobium glycinis</name>
    <dbReference type="NCBI Taxonomy" id="1472378"/>
    <lineage>
        <taxon>Bacteria</taxon>
        <taxon>Pseudomonadati</taxon>
        <taxon>Pseudomonadota</taxon>
        <taxon>Alphaproteobacteria</taxon>
        <taxon>Hyphomicrobiales</taxon>
        <taxon>Rhizobiaceae</taxon>
        <taxon>Sinorhizobium/Ensifer group</taxon>
        <taxon>Sinorhizobium</taxon>
    </lineage>
</organism>
<dbReference type="STRING" id="1472378.AU381_15675"/>
<dbReference type="EMBL" id="LPUX01000050">
    <property type="protein sequence ID" value="OAP42788.1"/>
    <property type="molecule type" value="Genomic_DNA"/>
</dbReference>